<dbReference type="AlphaFoldDB" id="A0A1Q9A4U5"/>
<evidence type="ECO:0000313" key="1">
    <source>
        <dbReference type="EMBL" id="OLP49568.1"/>
    </source>
</evidence>
<comment type="caution">
    <text evidence="1">The sequence shown here is derived from an EMBL/GenBank/DDBJ whole genome shotgun (WGS) entry which is preliminary data.</text>
</comment>
<dbReference type="EMBL" id="MKIN01000022">
    <property type="protein sequence ID" value="OLP49568.1"/>
    <property type="molecule type" value="Genomic_DNA"/>
</dbReference>
<proteinExistence type="predicted"/>
<gene>
    <name evidence="1" type="ORF">BJF91_21340</name>
</gene>
<protein>
    <submittedName>
        <fullName evidence="1">Uncharacterized protein</fullName>
    </submittedName>
</protein>
<dbReference type="STRING" id="887144.BJF91_21340"/>
<name>A0A1Q9A4U5_9HYPH</name>
<reference evidence="1 2" key="1">
    <citation type="submission" date="2016-09" db="EMBL/GenBank/DDBJ databases">
        <title>Rhizobium oryziradicis sp. nov., isolated from the root of rice.</title>
        <authorList>
            <person name="Zhao J."/>
            <person name="Zhang X."/>
        </authorList>
    </citation>
    <scope>NUCLEOTIDE SEQUENCE [LARGE SCALE GENOMIC DNA]</scope>
    <source>
        <strain evidence="1 2">14971</strain>
    </source>
</reference>
<organism evidence="1 2">
    <name type="scientific">Allorhizobium taibaishanense</name>
    <dbReference type="NCBI Taxonomy" id="887144"/>
    <lineage>
        <taxon>Bacteria</taxon>
        <taxon>Pseudomonadati</taxon>
        <taxon>Pseudomonadota</taxon>
        <taxon>Alphaproteobacteria</taxon>
        <taxon>Hyphomicrobiales</taxon>
        <taxon>Rhizobiaceae</taxon>
        <taxon>Rhizobium/Agrobacterium group</taxon>
        <taxon>Allorhizobium</taxon>
    </lineage>
</organism>
<keyword evidence="2" id="KW-1185">Reference proteome</keyword>
<dbReference type="Proteomes" id="UP000185598">
    <property type="component" value="Unassembled WGS sequence"/>
</dbReference>
<sequence length="118" mass="13294">MPAQRLCRVAPYAFLLPPSVDAADPIEPDILDAGSDLHFRLEEARQRLLPDRSVLDRAEVRERMEEIIRSSFIGDRSPLRRWRGCGRFCGGRVGEGTGKRSFPMKENGMLGIVTDLEP</sequence>
<accession>A0A1Q9A4U5</accession>
<evidence type="ECO:0000313" key="2">
    <source>
        <dbReference type="Proteomes" id="UP000185598"/>
    </source>
</evidence>